<accession>A0A927MJ06</accession>
<gene>
    <name evidence="2" type="ORF">H4683_001896</name>
</gene>
<evidence type="ECO:0000256" key="1">
    <source>
        <dbReference type="SAM" id="Phobius"/>
    </source>
</evidence>
<name>A0A927MJ06_9BACL</name>
<sequence>MDSMNEMLSDIRERMVRVETKIDTMTEVQNTADRAKETAAEALSSTRSAHKRIDKIDNAIFWLSTTVVGAVITGAIAFIMKGGI</sequence>
<keyword evidence="1" id="KW-0472">Membrane</keyword>
<evidence type="ECO:0000313" key="2">
    <source>
        <dbReference type="EMBL" id="MBE1554818.1"/>
    </source>
</evidence>
<dbReference type="Pfam" id="PF10779">
    <property type="entry name" value="XhlA"/>
    <property type="match status" value="1"/>
</dbReference>
<dbReference type="InterPro" id="IPR019715">
    <property type="entry name" value="Haemolysin_XhlA"/>
</dbReference>
<dbReference type="RefSeq" id="WP_420826551.1">
    <property type="nucleotide sequence ID" value="NZ_JADBEL010000008.1"/>
</dbReference>
<evidence type="ECO:0000313" key="3">
    <source>
        <dbReference type="Proteomes" id="UP000658225"/>
    </source>
</evidence>
<dbReference type="EMBL" id="JADBEL010000008">
    <property type="protein sequence ID" value="MBE1554818.1"/>
    <property type="molecule type" value="Genomic_DNA"/>
</dbReference>
<proteinExistence type="predicted"/>
<organism evidence="2 3">
    <name type="scientific">Sporosarcina limicola</name>
    <dbReference type="NCBI Taxonomy" id="34101"/>
    <lineage>
        <taxon>Bacteria</taxon>
        <taxon>Bacillati</taxon>
        <taxon>Bacillota</taxon>
        <taxon>Bacilli</taxon>
        <taxon>Bacillales</taxon>
        <taxon>Caryophanaceae</taxon>
        <taxon>Sporosarcina</taxon>
    </lineage>
</organism>
<keyword evidence="1" id="KW-1133">Transmembrane helix</keyword>
<feature type="transmembrane region" description="Helical" evidence="1">
    <location>
        <begin position="59"/>
        <end position="80"/>
    </location>
</feature>
<keyword evidence="1" id="KW-0812">Transmembrane</keyword>
<reference evidence="2" key="1">
    <citation type="submission" date="2020-10" db="EMBL/GenBank/DDBJ databases">
        <title>Genomic Encyclopedia of Type Strains, Phase IV (KMG-IV): sequencing the most valuable type-strain genomes for metagenomic binning, comparative biology and taxonomic classification.</title>
        <authorList>
            <person name="Goeker M."/>
        </authorList>
    </citation>
    <scope>NUCLEOTIDE SEQUENCE</scope>
    <source>
        <strain evidence="2">DSM 13886</strain>
    </source>
</reference>
<comment type="caution">
    <text evidence="2">The sequence shown here is derived from an EMBL/GenBank/DDBJ whole genome shotgun (WGS) entry which is preliminary data.</text>
</comment>
<protein>
    <recommendedName>
        <fullName evidence="4">Hemolysin XhlA</fullName>
    </recommendedName>
</protein>
<evidence type="ECO:0008006" key="4">
    <source>
        <dbReference type="Google" id="ProtNLM"/>
    </source>
</evidence>
<keyword evidence="3" id="KW-1185">Reference proteome</keyword>
<dbReference type="Proteomes" id="UP000658225">
    <property type="component" value="Unassembled WGS sequence"/>
</dbReference>
<dbReference type="AlphaFoldDB" id="A0A927MJ06"/>